<keyword evidence="6 10" id="KW-0808">Transferase</keyword>
<dbReference type="KEGG" id="lck:HN018_07295"/>
<dbReference type="PANTHER" id="PTHR32438">
    <property type="entry name" value="4-ALPHA-GLUCANOTRANSFERASE DPE1, CHLOROPLASTIC/AMYLOPLASTIC"/>
    <property type="match status" value="1"/>
</dbReference>
<evidence type="ECO:0000256" key="7">
    <source>
        <dbReference type="ARBA" id="ARBA00023277"/>
    </source>
</evidence>
<evidence type="ECO:0000256" key="5">
    <source>
        <dbReference type="ARBA" id="ARBA00022676"/>
    </source>
</evidence>
<evidence type="ECO:0000256" key="6">
    <source>
        <dbReference type="ARBA" id="ARBA00022679"/>
    </source>
</evidence>
<comment type="catalytic activity">
    <reaction evidence="1 10">
        <text>Transfers a segment of a (1-&gt;4)-alpha-D-glucan to a new position in an acceptor, which may be glucose or a (1-&gt;4)-alpha-D-glucan.</text>
        <dbReference type="EC" id="2.4.1.25"/>
    </reaction>
</comment>
<dbReference type="EMBL" id="CP053708">
    <property type="protein sequence ID" value="QKE89875.1"/>
    <property type="molecule type" value="Genomic_DNA"/>
</dbReference>
<evidence type="ECO:0000256" key="3">
    <source>
        <dbReference type="ARBA" id="ARBA00012560"/>
    </source>
</evidence>
<keyword evidence="7 10" id="KW-0119">Carbohydrate metabolism</keyword>
<proteinExistence type="inferred from homology"/>
<dbReference type="SUPFAM" id="SSF51445">
    <property type="entry name" value="(Trans)glycosidases"/>
    <property type="match status" value="1"/>
</dbReference>
<dbReference type="Gene3D" id="3.20.20.80">
    <property type="entry name" value="Glycosidases"/>
    <property type="match status" value="1"/>
</dbReference>
<keyword evidence="5 10" id="KW-0328">Glycosyltransferase</keyword>
<evidence type="ECO:0000313" key="12">
    <source>
        <dbReference type="Proteomes" id="UP000500767"/>
    </source>
</evidence>
<dbReference type="InterPro" id="IPR003385">
    <property type="entry name" value="Glyco_hydro_77"/>
</dbReference>
<dbReference type="PANTHER" id="PTHR32438:SF5">
    <property type="entry name" value="4-ALPHA-GLUCANOTRANSFERASE DPE1, CHLOROPLASTIC_AMYLOPLASTIC"/>
    <property type="match status" value="1"/>
</dbReference>
<dbReference type="Pfam" id="PF02446">
    <property type="entry name" value="Glyco_hydro_77"/>
    <property type="match status" value="1"/>
</dbReference>
<evidence type="ECO:0000313" key="11">
    <source>
        <dbReference type="EMBL" id="QKE89875.1"/>
    </source>
</evidence>
<evidence type="ECO:0000256" key="1">
    <source>
        <dbReference type="ARBA" id="ARBA00000439"/>
    </source>
</evidence>
<accession>A0A6M8HNK2</accession>
<evidence type="ECO:0000256" key="9">
    <source>
        <dbReference type="ARBA" id="ARBA00031501"/>
    </source>
</evidence>
<evidence type="ECO:0000256" key="10">
    <source>
        <dbReference type="RuleBase" id="RU361207"/>
    </source>
</evidence>
<gene>
    <name evidence="11" type="primary">malQ</name>
    <name evidence="11" type="ORF">HN018_07295</name>
</gene>
<reference evidence="11 12" key="1">
    <citation type="journal article" date="2014" name="World J. Microbiol. Biotechnol.">
        <title>Biodiversity and physiological characteristics of Antarctic and Arctic lichens-associated bacteria.</title>
        <authorList>
            <person name="Lee Y.M."/>
            <person name="Kim E.H."/>
            <person name="Lee H.K."/>
            <person name="Hong S.G."/>
        </authorList>
    </citation>
    <scope>NUCLEOTIDE SEQUENCE [LARGE SCALE GENOMIC DNA]</scope>
    <source>
        <strain evidence="11 12">PAMC 26569</strain>
    </source>
</reference>
<evidence type="ECO:0000256" key="8">
    <source>
        <dbReference type="ARBA" id="ARBA00031423"/>
    </source>
</evidence>
<protein>
    <recommendedName>
        <fullName evidence="4 10">4-alpha-glucanotransferase</fullName>
        <ecNumber evidence="3 10">2.4.1.25</ecNumber>
    </recommendedName>
    <alternativeName>
        <fullName evidence="8 10">Amylomaltase</fullName>
    </alternativeName>
    <alternativeName>
        <fullName evidence="9 10">Disproportionating enzyme</fullName>
    </alternativeName>
</protein>
<dbReference type="NCBIfam" id="TIGR00217">
    <property type="entry name" value="malQ"/>
    <property type="match status" value="1"/>
</dbReference>
<evidence type="ECO:0000256" key="4">
    <source>
        <dbReference type="ARBA" id="ARBA00020295"/>
    </source>
</evidence>
<dbReference type="Proteomes" id="UP000500767">
    <property type="component" value="Chromosome"/>
</dbReference>
<evidence type="ECO:0000256" key="2">
    <source>
        <dbReference type="ARBA" id="ARBA00005684"/>
    </source>
</evidence>
<sequence length="679" mass="74140">MSFDDALLKTLADRAGISTRWQDAFGKEHDVAPDDLGAILAALGLGASSSEEAHALISKMDEVDAAPAPLVTGDAGADLGLPVAAGPWRMRAADGTDTTGTAISRDGQAWLQLPEQPGYYQLEIAQREITVAVAPHRCFTIGDALSALANAPEPSPGDRPRCWGLAQQLYALRRPGDGGVGDFEALDIFVREAATHGAAAITISPVHAQFSADPDRFSPYAPSSRIMLNVLHVAVDDPGEEAARLESLDLVDWPAVARDRLSRLRREFDLGMSEEDEFHDWRKAEGDKLEAHALFEALHAHLWRDRGEAWNWKDWPEGFRSPHAPDAVAYTEQHPDEVTFHAWLQYRADRGLKAAQDATVEAGMPIGLISDLAVGTDSGGSHCWSRQGESLVGLTVGAPPDLLQRHGQNWGITAFSGRGLRAHGFRAFIEMLQGAMRHAGGVRIDHAMGLKRLWIVPEGRSAAQGAYLQMPETDLLRLTRLESLLNRAIVLGEDLGTVPEGFPERLQEAGIDGMRVLWFERDDKAFKPPAQWTRQASAMTSTHDLPTVAGWWKGVDIRHRLELGGTVQEEEAELVTRRADRSALWHAMQASGACAGPEPAVWDLIPVVDAAVAQVGASACELAMIPTEDAIGLEEQPNIPGTTTEHPNWRRRLHDPVGQVLAGERATLRLRRLDQVRRF</sequence>
<comment type="similarity">
    <text evidence="2 10">Belongs to the disproportionating enzyme family.</text>
</comment>
<dbReference type="AlphaFoldDB" id="A0A6M8HNK2"/>
<dbReference type="RefSeq" id="WP_171834863.1">
    <property type="nucleotide sequence ID" value="NZ_CP053708.1"/>
</dbReference>
<dbReference type="GO" id="GO:0005975">
    <property type="term" value="P:carbohydrate metabolic process"/>
    <property type="evidence" value="ECO:0007669"/>
    <property type="project" value="InterPro"/>
</dbReference>
<organism evidence="11 12">
    <name type="scientific">Lichenicola cladoniae</name>
    <dbReference type="NCBI Taxonomy" id="1484109"/>
    <lineage>
        <taxon>Bacteria</taxon>
        <taxon>Pseudomonadati</taxon>
        <taxon>Pseudomonadota</taxon>
        <taxon>Alphaproteobacteria</taxon>
        <taxon>Acetobacterales</taxon>
        <taxon>Acetobacteraceae</taxon>
        <taxon>Lichenicola</taxon>
    </lineage>
</organism>
<name>A0A6M8HNK2_9PROT</name>
<keyword evidence="12" id="KW-1185">Reference proteome</keyword>
<dbReference type="GO" id="GO:0004134">
    <property type="term" value="F:4-alpha-glucanotransferase activity"/>
    <property type="evidence" value="ECO:0007669"/>
    <property type="project" value="UniProtKB-EC"/>
</dbReference>
<dbReference type="EC" id="2.4.1.25" evidence="3 10"/>
<dbReference type="InterPro" id="IPR017853">
    <property type="entry name" value="GH"/>
</dbReference>